<dbReference type="EMBL" id="JXCQ01000006">
    <property type="protein sequence ID" value="KIR23579.1"/>
    <property type="molecule type" value="Genomic_DNA"/>
</dbReference>
<dbReference type="AlphaFoldDB" id="A0A0D0TP18"/>
<reference evidence="1 2" key="1">
    <citation type="submission" date="2015-01" db="EMBL/GenBank/DDBJ databases">
        <title>Genome sequence of the beneficial rhizobacterium Pseudomonas fluorescens 2-79.</title>
        <authorList>
            <person name="Thuermer A."/>
            <person name="Daniel R."/>
        </authorList>
    </citation>
    <scope>NUCLEOTIDE SEQUENCE [LARGE SCALE GENOMIC DNA]</scope>
    <source>
        <strain evidence="1 2">2-79</strain>
    </source>
</reference>
<protein>
    <submittedName>
        <fullName evidence="1">Uncharacterized protein</fullName>
    </submittedName>
</protein>
<gene>
    <name evidence="1" type="ORF">PFLU3_09300</name>
</gene>
<dbReference type="RefSeq" id="WP_043047110.1">
    <property type="nucleotide sequence ID" value="NZ_JXCQ01000006.1"/>
</dbReference>
<accession>A0A0D0TP18</accession>
<comment type="caution">
    <text evidence="1">The sequence shown here is derived from an EMBL/GenBank/DDBJ whole genome shotgun (WGS) entry which is preliminary data.</text>
</comment>
<proteinExistence type="predicted"/>
<name>A0A0D0TP18_PSEFL</name>
<dbReference type="PATRIC" id="fig|294.125.peg.956"/>
<evidence type="ECO:0000313" key="1">
    <source>
        <dbReference type="EMBL" id="KIR23579.1"/>
    </source>
</evidence>
<organism evidence="1 2">
    <name type="scientific">Pseudomonas fluorescens</name>
    <dbReference type="NCBI Taxonomy" id="294"/>
    <lineage>
        <taxon>Bacteria</taxon>
        <taxon>Pseudomonadati</taxon>
        <taxon>Pseudomonadota</taxon>
        <taxon>Gammaproteobacteria</taxon>
        <taxon>Pseudomonadales</taxon>
        <taxon>Pseudomonadaceae</taxon>
        <taxon>Pseudomonas</taxon>
    </lineage>
</organism>
<sequence>MTNTKHIEIDPLAQEVYTLIYKSWPISNRVWVDTHMSERYLLLVAGDQAREVSVAGIACVTRADVDAAPPHPHAGGGGGTLRYVWWKNRQATALDIPLYLPLPPDKFPPVLSDAEEIYNFIVHETFHLIQFSEQRWTPPPRTFLNKAYPVPTNARLYRTLLYHTLQKSTSSPEQSQHYLSEAAYWYAIHTNQFPASTDDLKFSDTIEGSAQFFQAQMLAAAMIDNPADDQARRKKAAELSYPVSPAMQRWLLQNVNESYWIGEVAGAALDARDTAWRAEVAAGHPPMEVLSSSIKPPVSPPVPEAAIVQENTALLAELNEILATQLEPAIQGYLDQNHILLLLPNWWEMEIDLSKEQEMAEARAKTILVTVGNFSSALIPHSLWGSWVGAYLLTEGNFVIKNVSALQGNIEEQDHMIIPLDPAAPGFDLSDNTLTLSQEAIYGILKVEIIIDDNGRTLLKVRDSRKANSTLCTI</sequence>
<dbReference type="Proteomes" id="UP000032210">
    <property type="component" value="Unassembled WGS sequence"/>
</dbReference>
<evidence type="ECO:0000313" key="2">
    <source>
        <dbReference type="Proteomes" id="UP000032210"/>
    </source>
</evidence>